<organism evidence="1 2">
    <name type="scientific">Falsochrobactrum tianjinense</name>
    <dbReference type="NCBI Taxonomy" id="2706015"/>
    <lineage>
        <taxon>Bacteria</taxon>
        <taxon>Pseudomonadati</taxon>
        <taxon>Pseudomonadota</taxon>
        <taxon>Alphaproteobacteria</taxon>
        <taxon>Hyphomicrobiales</taxon>
        <taxon>Brucellaceae</taxon>
        <taxon>Falsochrobactrum</taxon>
    </lineage>
</organism>
<dbReference type="Pfam" id="PF23812">
    <property type="entry name" value="Phage_TAC_18"/>
    <property type="match status" value="1"/>
</dbReference>
<evidence type="ECO:0000313" key="2">
    <source>
        <dbReference type="Proteomes" id="UP000752297"/>
    </source>
</evidence>
<comment type="caution">
    <text evidence="1">The sequence shown here is derived from an EMBL/GenBank/DDBJ whole genome shotgun (WGS) entry which is preliminary data.</text>
</comment>
<dbReference type="EMBL" id="JAHRVA010000005">
    <property type="protein sequence ID" value="MBV2144402.1"/>
    <property type="molecule type" value="Genomic_DNA"/>
</dbReference>
<sequence>MIERFKQAMVSALEATLATSDKVQLPPGGILLWDWFMDLNSARTWHANGPNPISFSEISEYARLYRWSIQPHHIAVLRAMDAAYVEHFYAKRETGGQAAQKPAGELSADLFDAVFG</sequence>
<gene>
    <name evidence="1" type="ORF">KUG47_12950</name>
</gene>
<reference evidence="1 2" key="1">
    <citation type="submission" date="2021-06" db="EMBL/GenBank/DDBJ databases">
        <title>Falsochrobactrum tianjin sp.nov., a new petroleum-degrading bacteria isolated from oily soils.</title>
        <authorList>
            <person name="Chen G."/>
            <person name="Chen H."/>
            <person name="Tian J."/>
            <person name="Qing J."/>
            <person name="Zhong L."/>
            <person name="Ma W."/>
            <person name="Song Y."/>
            <person name="Cui X."/>
            <person name="Yan B."/>
        </authorList>
    </citation>
    <scope>NUCLEOTIDE SEQUENCE [LARGE SCALE GENOMIC DNA]</scope>
    <source>
        <strain evidence="1 2">TDYN1</strain>
    </source>
</reference>
<protein>
    <submittedName>
        <fullName evidence="1">Uncharacterized protein</fullName>
    </submittedName>
</protein>
<evidence type="ECO:0000313" key="1">
    <source>
        <dbReference type="EMBL" id="MBV2144402.1"/>
    </source>
</evidence>
<dbReference type="InterPro" id="IPR056919">
    <property type="entry name" value="Phage_TAC_18"/>
</dbReference>
<dbReference type="RefSeq" id="WP_217678389.1">
    <property type="nucleotide sequence ID" value="NZ_JAHRVA010000005.1"/>
</dbReference>
<accession>A0A949UV19</accession>
<dbReference type="AlphaFoldDB" id="A0A949UV19"/>
<name>A0A949UV19_9HYPH</name>
<dbReference type="Proteomes" id="UP000752297">
    <property type="component" value="Unassembled WGS sequence"/>
</dbReference>
<proteinExistence type="predicted"/>
<keyword evidence="2" id="KW-1185">Reference proteome</keyword>